<feature type="region of interest" description="Disordered" evidence="1">
    <location>
        <begin position="87"/>
        <end position="153"/>
    </location>
</feature>
<dbReference type="EMBL" id="JAWHQM010000003">
    <property type="protein sequence ID" value="KAK5625913.1"/>
    <property type="molecule type" value="Genomic_DNA"/>
</dbReference>
<reference evidence="2 3" key="1">
    <citation type="submission" date="2023-10" db="EMBL/GenBank/DDBJ databases">
        <title>Draft genome sequence of Xylaria bambusicola isolate GMP-LS, the root and basal stem rot pathogen of sugarcane in Indonesia.</title>
        <authorList>
            <person name="Selvaraj P."/>
            <person name="Muralishankar V."/>
            <person name="Muruganantham S."/>
            <person name="Sp S."/>
            <person name="Haryani S."/>
            <person name="Lau K.J.X."/>
            <person name="Naqvi N.I."/>
        </authorList>
    </citation>
    <scope>NUCLEOTIDE SEQUENCE [LARGE SCALE GENOMIC DNA]</scope>
    <source>
        <strain evidence="2">GMP-LS</strain>
    </source>
</reference>
<protein>
    <submittedName>
        <fullName evidence="2">Uncharacterized protein</fullName>
    </submittedName>
</protein>
<name>A0AAN7Z3R2_9PEZI</name>
<evidence type="ECO:0000313" key="2">
    <source>
        <dbReference type="EMBL" id="KAK5625913.1"/>
    </source>
</evidence>
<accession>A0AAN7Z3R2</accession>
<feature type="region of interest" description="Disordered" evidence="1">
    <location>
        <begin position="1"/>
        <end position="74"/>
    </location>
</feature>
<comment type="caution">
    <text evidence="2">The sequence shown here is derived from an EMBL/GenBank/DDBJ whole genome shotgun (WGS) entry which is preliminary data.</text>
</comment>
<organism evidence="2 3">
    <name type="scientific">Xylaria bambusicola</name>
    <dbReference type="NCBI Taxonomy" id="326684"/>
    <lineage>
        <taxon>Eukaryota</taxon>
        <taxon>Fungi</taxon>
        <taxon>Dikarya</taxon>
        <taxon>Ascomycota</taxon>
        <taxon>Pezizomycotina</taxon>
        <taxon>Sordariomycetes</taxon>
        <taxon>Xylariomycetidae</taxon>
        <taxon>Xylariales</taxon>
        <taxon>Xylariaceae</taxon>
        <taxon>Xylaria</taxon>
    </lineage>
</organism>
<keyword evidence="3" id="KW-1185">Reference proteome</keyword>
<evidence type="ECO:0000313" key="3">
    <source>
        <dbReference type="Proteomes" id="UP001305414"/>
    </source>
</evidence>
<dbReference type="AlphaFoldDB" id="A0AAN7Z3R2"/>
<sequence>MAPSTKAQPKPAKSASGHTKKQHPAPVPTVAAPAHRQHVVPAIPLTLMNKHPDSARNTAAKPSPKHAPVVATSNGFPASSLEAALISRDPLHSAKNSENEVKRQNEEKFTPPGVAPPGEEDGNEQHSQLTTSRVNGVDYTTMESAPADRLASG</sequence>
<proteinExistence type="predicted"/>
<feature type="compositionally biased region" description="Polar residues" evidence="1">
    <location>
        <begin position="125"/>
        <end position="134"/>
    </location>
</feature>
<feature type="compositionally biased region" description="Basic and acidic residues" evidence="1">
    <location>
        <begin position="89"/>
        <end position="109"/>
    </location>
</feature>
<dbReference type="Proteomes" id="UP001305414">
    <property type="component" value="Unassembled WGS sequence"/>
</dbReference>
<gene>
    <name evidence="2" type="ORF">RRF57_001629</name>
</gene>
<evidence type="ECO:0000256" key="1">
    <source>
        <dbReference type="SAM" id="MobiDB-lite"/>
    </source>
</evidence>